<evidence type="ECO:0000256" key="1">
    <source>
        <dbReference type="ARBA" id="ARBA00022801"/>
    </source>
</evidence>
<dbReference type="AlphaFoldDB" id="A0A367FLX3"/>
<dbReference type="InterPro" id="IPR000086">
    <property type="entry name" value="NUDIX_hydrolase_dom"/>
</dbReference>
<dbReference type="PROSITE" id="PS00893">
    <property type="entry name" value="NUDIX_BOX"/>
    <property type="match status" value="1"/>
</dbReference>
<accession>A0A367FLX3</accession>
<dbReference type="Gene3D" id="3.40.50.1240">
    <property type="entry name" value="Phosphoglycerate mutase-like"/>
    <property type="match status" value="1"/>
</dbReference>
<dbReference type="Gene3D" id="3.90.79.10">
    <property type="entry name" value="Nucleoside Triphosphate Pyrophosphohydrolase"/>
    <property type="match status" value="1"/>
</dbReference>
<dbReference type="Pfam" id="PF00300">
    <property type="entry name" value="His_Phos_1"/>
    <property type="match status" value="1"/>
</dbReference>
<reference evidence="3 4" key="1">
    <citation type="submission" date="2018-06" db="EMBL/GenBank/DDBJ databases">
        <title>Sphaerisporangium craniellae sp. nov., isolated from a marine sponge in the South China Sea.</title>
        <authorList>
            <person name="Li L."/>
        </authorList>
    </citation>
    <scope>NUCLEOTIDE SEQUENCE [LARGE SCALE GENOMIC DNA]</scope>
    <source>
        <strain evidence="3 4">CCTCC AA 208026</strain>
    </source>
</reference>
<dbReference type="RefSeq" id="WP_114028639.1">
    <property type="nucleotide sequence ID" value="NZ_QOIL01000005.1"/>
</dbReference>
<evidence type="ECO:0000313" key="3">
    <source>
        <dbReference type="EMBL" id="RCG31261.1"/>
    </source>
</evidence>
<dbReference type="SMART" id="SM00855">
    <property type="entry name" value="PGAM"/>
    <property type="match status" value="1"/>
</dbReference>
<gene>
    <name evidence="3" type="ORF">DQ384_11055</name>
</gene>
<comment type="caution">
    <text evidence="3">The sequence shown here is derived from an EMBL/GenBank/DDBJ whole genome shotgun (WGS) entry which is preliminary data.</text>
</comment>
<dbReference type="Pfam" id="PF00293">
    <property type="entry name" value="NUDIX"/>
    <property type="match status" value="1"/>
</dbReference>
<dbReference type="EMBL" id="QOIL01000005">
    <property type="protein sequence ID" value="RCG31261.1"/>
    <property type="molecule type" value="Genomic_DNA"/>
</dbReference>
<dbReference type="InterPro" id="IPR020084">
    <property type="entry name" value="NUDIX_hydrolase_CS"/>
</dbReference>
<feature type="domain" description="Nudix hydrolase" evidence="2">
    <location>
        <begin position="6"/>
        <end position="132"/>
    </location>
</feature>
<dbReference type="PANTHER" id="PTHR21340">
    <property type="entry name" value="DIADENOSINE 5,5-P1,P4-TETRAPHOSPHATE PYROPHOSPHOHYDROLASE MUTT"/>
    <property type="match status" value="1"/>
</dbReference>
<dbReference type="InterPro" id="IPR013078">
    <property type="entry name" value="His_Pase_superF_clade-1"/>
</dbReference>
<dbReference type="SUPFAM" id="SSF55811">
    <property type="entry name" value="Nudix"/>
    <property type="match status" value="1"/>
</dbReference>
<keyword evidence="1 3" id="KW-0378">Hydrolase</keyword>
<dbReference type="InterPro" id="IPR051325">
    <property type="entry name" value="Nudix_hydrolase_domain"/>
</dbReference>
<dbReference type="InterPro" id="IPR029033">
    <property type="entry name" value="His_PPase_superfam"/>
</dbReference>
<keyword evidence="4" id="KW-1185">Reference proteome</keyword>
<dbReference type="PANTHER" id="PTHR21340:SF0">
    <property type="entry name" value="BIS(5'-NUCLEOSYL)-TETRAPHOSPHATASE [ASYMMETRICAL]"/>
    <property type="match status" value="1"/>
</dbReference>
<name>A0A367FLX3_9ACTN</name>
<dbReference type="CDD" id="cd07067">
    <property type="entry name" value="HP_PGM_like"/>
    <property type="match status" value="1"/>
</dbReference>
<dbReference type="GO" id="GO:0004081">
    <property type="term" value="F:bis(5'-nucleosyl)-tetraphosphatase (asymmetrical) activity"/>
    <property type="evidence" value="ECO:0007669"/>
    <property type="project" value="TreeGrafter"/>
</dbReference>
<dbReference type="InterPro" id="IPR015797">
    <property type="entry name" value="NUDIX_hydrolase-like_dom_sf"/>
</dbReference>
<proteinExistence type="predicted"/>
<dbReference type="PROSITE" id="PS51462">
    <property type="entry name" value="NUDIX"/>
    <property type="match status" value="1"/>
</dbReference>
<sequence>MTDPDMLIRAAGAVVWRGAGDDPEIAVIHRPRRDDWSLPKGKLLPGEHMIAAALREVAEETGLGIVLGRRLPTVHYMKDGRPKRVDYWAARAVAQVAELPSDEVDGLEWLPLAEARARMSYEVDAGMLAGMLDAPLETTPLVLVRHASAGEREEWTGDDDLRPIDKEGEEQSRALAEVLYGYRPATLLSSPSKRCVQTLVPYAARELLKIGTDRLLTETDYDPPATLALTSKLVDAGEPALVCSHGKVLPELIERLVEQRSGPHPGDTHLRKGGLAVLHHVDGRIVASERYRT</sequence>
<evidence type="ECO:0000313" key="4">
    <source>
        <dbReference type="Proteomes" id="UP000253094"/>
    </source>
</evidence>
<organism evidence="3 4">
    <name type="scientific">Sphaerisporangium album</name>
    <dbReference type="NCBI Taxonomy" id="509200"/>
    <lineage>
        <taxon>Bacteria</taxon>
        <taxon>Bacillati</taxon>
        <taxon>Actinomycetota</taxon>
        <taxon>Actinomycetes</taxon>
        <taxon>Streptosporangiales</taxon>
        <taxon>Streptosporangiaceae</taxon>
        <taxon>Sphaerisporangium</taxon>
    </lineage>
</organism>
<protein>
    <submittedName>
        <fullName evidence="3">NUDIX hydrolase</fullName>
    </submittedName>
</protein>
<evidence type="ECO:0000259" key="2">
    <source>
        <dbReference type="PROSITE" id="PS51462"/>
    </source>
</evidence>
<dbReference type="Proteomes" id="UP000253094">
    <property type="component" value="Unassembled WGS sequence"/>
</dbReference>
<dbReference type="OrthoDB" id="4287477at2"/>
<dbReference type="GO" id="GO:0006754">
    <property type="term" value="P:ATP biosynthetic process"/>
    <property type="evidence" value="ECO:0007669"/>
    <property type="project" value="TreeGrafter"/>
</dbReference>
<dbReference type="GO" id="GO:0006167">
    <property type="term" value="P:AMP biosynthetic process"/>
    <property type="evidence" value="ECO:0007669"/>
    <property type="project" value="TreeGrafter"/>
</dbReference>
<dbReference type="CDD" id="cd03673">
    <property type="entry name" value="NUDIX_Ap6A_hydrolase"/>
    <property type="match status" value="1"/>
</dbReference>
<dbReference type="SUPFAM" id="SSF53254">
    <property type="entry name" value="Phosphoglycerate mutase-like"/>
    <property type="match status" value="1"/>
</dbReference>